<evidence type="ECO:0000313" key="1">
    <source>
        <dbReference type="EMBL" id="QJB04117.1"/>
    </source>
</evidence>
<dbReference type="AlphaFoldDB" id="A0A6M3M8M3"/>
<proteinExistence type="predicted"/>
<sequence>MQRINMLSQSFTYKVVNNGLIAYGTAGGITRWRWATNPGASRSGPCAYCDSQNGRIYRRGQFLPSLPAHSNCVCEWELMFDPKEIPSYVV</sequence>
<dbReference type="EMBL" id="MT143872">
    <property type="protein sequence ID" value="QJB04117.1"/>
    <property type="molecule type" value="Genomic_DNA"/>
</dbReference>
<organism evidence="1">
    <name type="scientific">viral metagenome</name>
    <dbReference type="NCBI Taxonomy" id="1070528"/>
    <lineage>
        <taxon>unclassified sequences</taxon>
        <taxon>metagenomes</taxon>
        <taxon>organismal metagenomes</taxon>
    </lineage>
</organism>
<protein>
    <submittedName>
        <fullName evidence="1">Uncharacterized protein</fullName>
    </submittedName>
</protein>
<accession>A0A6M3M8M3</accession>
<reference evidence="1" key="1">
    <citation type="submission" date="2020-03" db="EMBL/GenBank/DDBJ databases">
        <title>The deep terrestrial virosphere.</title>
        <authorList>
            <person name="Holmfeldt K."/>
            <person name="Nilsson E."/>
            <person name="Simone D."/>
            <person name="Lopez-Fernandez M."/>
            <person name="Wu X."/>
            <person name="de Brujin I."/>
            <person name="Lundin D."/>
            <person name="Andersson A."/>
            <person name="Bertilsson S."/>
            <person name="Dopson M."/>
        </authorList>
    </citation>
    <scope>NUCLEOTIDE SEQUENCE</scope>
    <source>
        <strain evidence="1">MM171B00466</strain>
    </source>
</reference>
<name>A0A6M3M8M3_9ZZZZ</name>
<gene>
    <name evidence="1" type="ORF">MM171B00466_0021</name>
</gene>